<protein>
    <submittedName>
        <fullName evidence="2">Uncharacterized protein</fullName>
    </submittedName>
</protein>
<reference evidence="2 3" key="1">
    <citation type="journal article" date="2014" name="Am. J. Bot.">
        <title>Genome assembly and annotation for red clover (Trifolium pratense; Fabaceae).</title>
        <authorList>
            <person name="Istvanek J."/>
            <person name="Jaros M."/>
            <person name="Krenek A."/>
            <person name="Repkova J."/>
        </authorList>
    </citation>
    <scope>NUCLEOTIDE SEQUENCE [LARGE SCALE GENOMIC DNA]</scope>
    <source>
        <strain evidence="3">cv. Tatra</strain>
        <tissue evidence="2">Young leaves</tissue>
    </source>
</reference>
<accession>A0A2K3LRA6</accession>
<feature type="compositionally biased region" description="Low complexity" evidence="1">
    <location>
        <begin position="125"/>
        <end position="149"/>
    </location>
</feature>
<comment type="caution">
    <text evidence="2">The sequence shown here is derived from an EMBL/GenBank/DDBJ whole genome shotgun (WGS) entry which is preliminary data.</text>
</comment>
<dbReference type="Proteomes" id="UP000236291">
    <property type="component" value="Unassembled WGS sequence"/>
</dbReference>
<sequence>ESTISLISGCFGSMSVVEVGTPLLGHKLRLELFRKKEATSINVASSIASNAMPSNPVAISSPTDTSSQISEETQDFNYLQSSRGCGGRGGRNSSRGGHSGGRAARPQHHYPLYPNFSLPPPSPVPMMQGMPSYPSSPSHTCQSTSSMSTVSDHPP</sequence>
<reference evidence="2 3" key="2">
    <citation type="journal article" date="2017" name="Front. Plant Sci.">
        <title>Gene Classification and Mining of Molecular Markers Useful in Red Clover (Trifolium pratense) Breeding.</title>
        <authorList>
            <person name="Istvanek J."/>
            <person name="Dluhosova J."/>
            <person name="Dluhos P."/>
            <person name="Patkova L."/>
            <person name="Nedelnik J."/>
            <person name="Repkova J."/>
        </authorList>
    </citation>
    <scope>NUCLEOTIDE SEQUENCE [LARGE SCALE GENOMIC DNA]</scope>
    <source>
        <strain evidence="3">cv. Tatra</strain>
        <tissue evidence="2">Young leaves</tissue>
    </source>
</reference>
<evidence type="ECO:0000313" key="3">
    <source>
        <dbReference type="Proteomes" id="UP000236291"/>
    </source>
</evidence>
<organism evidence="2 3">
    <name type="scientific">Trifolium pratense</name>
    <name type="common">Red clover</name>
    <dbReference type="NCBI Taxonomy" id="57577"/>
    <lineage>
        <taxon>Eukaryota</taxon>
        <taxon>Viridiplantae</taxon>
        <taxon>Streptophyta</taxon>
        <taxon>Embryophyta</taxon>
        <taxon>Tracheophyta</taxon>
        <taxon>Spermatophyta</taxon>
        <taxon>Magnoliopsida</taxon>
        <taxon>eudicotyledons</taxon>
        <taxon>Gunneridae</taxon>
        <taxon>Pentapetalae</taxon>
        <taxon>rosids</taxon>
        <taxon>fabids</taxon>
        <taxon>Fabales</taxon>
        <taxon>Fabaceae</taxon>
        <taxon>Papilionoideae</taxon>
        <taxon>50 kb inversion clade</taxon>
        <taxon>NPAAA clade</taxon>
        <taxon>Hologalegina</taxon>
        <taxon>IRL clade</taxon>
        <taxon>Trifolieae</taxon>
        <taxon>Trifolium</taxon>
    </lineage>
</organism>
<name>A0A2K3LRA6_TRIPR</name>
<feature type="region of interest" description="Disordered" evidence="1">
    <location>
        <begin position="51"/>
        <end position="155"/>
    </location>
</feature>
<feature type="compositionally biased region" description="Polar residues" evidence="1">
    <location>
        <begin position="57"/>
        <end position="80"/>
    </location>
</feature>
<evidence type="ECO:0000313" key="2">
    <source>
        <dbReference type="EMBL" id="PNX81076.1"/>
    </source>
</evidence>
<dbReference type="EMBL" id="ASHM01039179">
    <property type="protein sequence ID" value="PNX81076.1"/>
    <property type="molecule type" value="Genomic_DNA"/>
</dbReference>
<feature type="non-terminal residue" evidence="2">
    <location>
        <position position="1"/>
    </location>
</feature>
<evidence type="ECO:0000256" key="1">
    <source>
        <dbReference type="SAM" id="MobiDB-lite"/>
    </source>
</evidence>
<dbReference type="AlphaFoldDB" id="A0A2K3LRA6"/>
<gene>
    <name evidence="2" type="ORF">L195_g037091</name>
</gene>
<proteinExistence type="predicted"/>